<dbReference type="EC" id="2.4.1.21" evidence="4"/>
<evidence type="ECO:0000256" key="7">
    <source>
        <dbReference type="ARBA" id="ARBA00023056"/>
    </source>
</evidence>
<evidence type="ECO:0000256" key="6">
    <source>
        <dbReference type="ARBA" id="ARBA00022679"/>
    </source>
</evidence>
<dbReference type="GO" id="GO:0009011">
    <property type="term" value="F:alpha-1,4-glucan glucosyltransferase (ADP-glucose donor) activity"/>
    <property type="evidence" value="ECO:0007669"/>
    <property type="project" value="UniProtKB-EC"/>
</dbReference>
<dbReference type="EMBL" id="LMWN01000049">
    <property type="protein sequence ID" value="KUN00449.1"/>
    <property type="molecule type" value="Genomic_DNA"/>
</dbReference>
<organism evidence="10 11">
    <name type="scientific">Streptomyces yokosukanensis</name>
    <dbReference type="NCBI Taxonomy" id="67386"/>
    <lineage>
        <taxon>Bacteria</taxon>
        <taxon>Bacillati</taxon>
        <taxon>Actinomycetota</taxon>
        <taxon>Actinomycetes</taxon>
        <taxon>Kitasatosporales</taxon>
        <taxon>Streptomycetaceae</taxon>
        <taxon>Streptomyces</taxon>
    </lineage>
</organism>
<dbReference type="Pfam" id="PF08323">
    <property type="entry name" value="Glyco_transf_5"/>
    <property type="match status" value="1"/>
</dbReference>
<dbReference type="STRING" id="67386.AQI95_34695"/>
<feature type="domain" description="Glycosyl transferase family 1" evidence="8">
    <location>
        <begin position="289"/>
        <end position="439"/>
    </location>
</feature>
<protein>
    <recommendedName>
        <fullName evidence="4">starch synthase</fullName>
        <ecNumber evidence="4">2.4.1.21</ecNumber>
    </recommendedName>
</protein>
<dbReference type="AlphaFoldDB" id="A0A117Q055"/>
<dbReference type="Pfam" id="PF00534">
    <property type="entry name" value="Glycos_transf_1"/>
    <property type="match status" value="1"/>
</dbReference>
<keyword evidence="5" id="KW-0328">Glycosyltransferase</keyword>
<dbReference type="Gene3D" id="3.40.50.2000">
    <property type="entry name" value="Glycogen Phosphorylase B"/>
    <property type="match status" value="2"/>
</dbReference>
<evidence type="ECO:0000259" key="8">
    <source>
        <dbReference type="Pfam" id="PF00534"/>
    </source>
</evidence>
<name>A0A117Q055_9ACTN</name>
<evidence type="ECO:0000259" key="9">
    <source>
        <dbReference type="Pfam" id="PF08323"/>
    </source>
</evidence>
<sequence length="481" mass="52975">MKCLYITQEYAPLFAEGGLALTSNALPATLQTRRGIRHDLVLPYYPWLVEPRGLTTEVVLELPEREIGGVRSGAQVHRLLRHGGTCEIYLVRADAWYDRHSIYRDANYTAFTDETRRAAFFGWCVAEWLEQTHHSYDVIHGNDWQSGAAMAHLRERFPDLAQVLTIHNALYQGRLQLLEPGGLGLPAAQVARLAECAGDDPSLFLLGLLAADAAVTCSPTYAYELMEEFAGTPVGDALAQRNTTGIVFGVDGTLWDPAALGRCTVPYDGTTVDEGKSLNKQALQKHMRLAENDSVPIVGVCSRVVPEKGSDLLLDALTPLLRERRVQLVLVGPSTDELRAQLEALHTQAPGMVGYVPQFDQDTAWLVYAGADLTVMPSRTEPCGLNQLIAYRYGTLPVASAVGGLCDTVSDLRAHPDGGGFVIPEHTAQSVRTTVLEALRWMRERPQELGVVRRRVMAQDWSWAVTAREYAELYARLPKAG</sequence>
<evidence type="ECO:0000313" key="10">
    <source>
        <dbReference type="EMBL" id="KUN00449.1"/>
    </source>
</evidence>
<dbReference type="GO" id="GO:0005978">
    <property type="term" value="P:glycogen biosynthetic process"/>
    <property type="evidence" value="ECO:0007669"/>
    <property type="project" value="UniProtKB-KW"/>
</dbReference>
<dbReference type="GO" id="GO:0005829">
    <property type="term" value="C:cytosol"/>
    <property type="evidence" value="ECO:0007669"/>
    <property type="project" value="TreeGrafter"/>
</dbReference>
<dbReference type="Proteomes" id="UP000053127">
    <property type="component" value="Unassembled WGS sequence"/>
</dbReference>
<comment type="function">
    <text evidence="2">Synthesizes alpha-1,4-glucan chains using ADP-glucose.</text>
</comment>
<dbReference type="InterPro" id="IPR013534">
    <property type="entry name" value="Starch_synth_cat_dom"/>
</dbReference>
<dbReference type="PANTHER" id="PTHR45825">
    <property type="entry name" value="GRANULE-BOUND STARCH SYNTHASE 1, CHLOROPLASTIC/AMYLOPLASTIC"/>
    <property type="match status" value="1"/>
</dbReference>
<evidence type="ECO:0000313" key="11">
    <source>
        <dbReference type="Proteomes" id="UP000053127"/>
    </source>
</evidence>
<evidence type="ECO:0000256" key="5">
    <source>
        <dbReference type="ARBA" id="ARBA00022676"/>
    </source>
</evidence>
<reference evidence="10 11" key="1">
    <citation type="submission" date="2015-10" db="EMBL/GenBank/DDBJ databases">
        <title>Draft genome sequence of Streptomyces yokosukanensis DSM 40224, type strain for the species Streptomyces yokosukanensis.</title>
        <authorList>
            <person name="Ruckert C."/>
            <person name="Winkler A."/>
            <person name="Kalinowski J."/>
            <person name="Kampfer P."/>
            <person name="Glaeser S."/>
        </authorList>
    </citation>
    <scope>NUCLEOTIDE SEQUENCE [LARGE SCALE GENOMIC DNA]</scope>
    <source>
        <strain evidence="10 11">DSM 40224</strain>
    </source>
</reference>
<dbReference type="OrthoDB" id="6286688at2"/>
<comment type="catalytic activity">
    <reaction evidence="1">
        <text>[(1-&gt;4)-alpha-D-glucosyl](n) + ADP-alpha-D-glucose = [(1-&gt;4)-alpha-D-glucosyl](n+1) + ADP + H(+)</text>
        <dbReference type="Rhea" id="RHEA:18189"/>
        <dbReference type="Rhea" id="RHEA-COMP:9584"/>
        <dbReference type="Rhea" id="RHEA-COMP:9587"/>
        <dbReference type="ChEBI" id="CHEBI:15378"/>
        <dbReference type="ChEBI" id="CHEBI:15444"/>
        <dbReference type="ChEBI" id="CHEBI:57498"/>
        <dbReference type="ChEBI" id="CHEBI:456216"/>
        <dbReference type="EC" id="2.4.1.21"/>
    </reaction>
</comment>
<dbReference type="PANTHER" id="PTHR45825:SF11">
    <property type="entry name" value="ALPHA AMYLASE DOMAIN-CONTAINING PROTEIN"/>
    <property type="match status" value="1"/>
</dbReference>
<keyword evidence="11" id="KW-1185">Reference proteome</keyword>
<evidence type="ECO:0000256" key="4">
    <source>
        <dbReference type="ARBA" id="ARBA00012588"/>
    </source>
</evidence>
<comment type="similarity">
    <text evidence="3">Belongs to the glycosyltransferase 1 family. Bacterial/plant glycogen synthase subfamily.</text>
</comment>
<evidence type="ECO:0000256" key="3">
    <source>
        <dbReference type="ARBA" id="ARBA00010281"/>
    </source>
</evidence>
<keyword evidence="6" id="KW-0808">Transferase</keyword>
<dbReference type="SUPFAM" id="SSF53756">
    <property type="entry name" value="UDP-Glycosyltransferase/glycogen phosphorylase"/>
    <property type="match status" value="1"/>
</dbReference>
<dbReference type="InterPro" id="IPR011835">
    <property type="entry name" value="GS/SS"/>
</dbReference>
<dbReference type="GO" id="GO:0004373">
    <property type="term" value="F:alpha-1,4-glucan glucosyltransferase (UDP-glucose donor) activity"/>
    <property type="evidence" value="ECO:0007669"/>
    <property type="project" value="InterPro"/>
</dbReference>
<accession>A0A117Q055</accession>
<gene>
    <name evidence="10" type="ORF">AQI95_34695</name>
</gene>
<evidence type="ECO:0000256" key="2">
    <source>
        <dbReference type="ARBA" id="ARBA00002764"/>
    </source>
</evidence>
<comment type="caution">
    <text evidence="10">The sequence shown here is derived from an EMBL/GenBank/DDBJ whole genome shotgun (WGS) entry which is preliminary data.</text>
</comment>
<dbReference type="NCBIfam" id="TIGR02095">
    <property type="entry name" value="glgA"/>
    <property type="match status" value="1"/>
</dbReference>
<dbReference type="InterPro" id="IPR001296">
    <property type="entry name" value="Glyco_trans_1"/>
</dbReference>
<dbReference type="RefSeq" id="WP_067133445.1">
    <property type="nucleotide sequence ID" value="NZ_KQ948223.1"/>
</dbReference>
<evidence type="ECO:0000256" key="1">
    <source>
        <dbReference type="ARBA" id="ARBA00001478"/>
    </source>
</evidence>
<proteinExistence type="inferred from homology"/>
<keyword evidence="7" id="KW-0320">Glycogen biosynthesis</keyword>
<feature type="domain" description="Starch synthase catalytic" evidence="9">
    <location>
        <begin position="3"/>
        <end position="235"/>
    </location>
</feature>